<evidence type="ECO:0000313" key="3">
    <source>
        <dbReference type="EMBL" id="RSU00045.1"/>
    </source>
</evidence>
<name>A0A430A0W1_9ENTE</name>
<dbReference type="InterPro" id="IPR050266">
    <property type="entry name" value="AB_hydrolase_sf"/>
</dbReference>
<comment type="caution">
    <text evidence="3">The sequence shown here is derived from an EMBL/GenBank/DDBJ whole genome shotgun (WGS) entry which is preliminary data.</text>
</comment>
<evidence type="ECO:0000259" key="2">
    <source>
        <dbReference type="Pfam" id="PF00561"/>
    </source>
</evidence>
<sequence length="232" mass="26857">MSEKLVSSYDGTHIYYKIIGEGEPLLFIHGNSNSHKYFYRQLKFFKKKYQLILMDTRDHGHSSNNASDLNYNDIMQDIVAIMDNEAFDQLSVIGFSDGANIGLAFGAQFPERCNKLILVSPNMTYNQLKRTQQWFIEGAYALTKYLLHMKKRARVIYLTMLDVPITQKQREEWEIPTLVIIADNDITTTASMIAYVEPINNMALKIIKNSLHSIPMLRPNTFNRLAFDFLEK</sequence>
<keyword evidence="1" id="KW-0378">Hydrolase</keyword>
<gene>
    <name evidence="3" type="ORF">CBF37_01715</name>
</gene>
<dbReference type="Proteomes" id="UP000287857">
    <property type="component" value="Unassembled WGS sequence"/>
</dbReference>
<dbReference type="InterPro" id="IPR000073">
    <property type="entry name" value="AB_hydrolase_1"/>
</dbReference>
<dbReference type="SUPFAM" id="SSF53474">
    <property type="entry name" value="alpha/beta-Hydrolases"/>
    <property type="match status" value="1"/>
</dbReference>
<dbReference type="PRINTS" id="PR00111">
    <property type="entry name" value="ABHYDROLASE"/>
</dbReference>
<dbReference type="PANTHER" id="PTHR43798">
    <property type="entry name" value="MONOACYLGLYCEROL LIPASE"/>
    <property type="match status" value="1"/>
</dbReference>
<dbReference type="OrthoDB" id="9805423at2"/>
<reference evidence="3 4" key="1">
    <citation type="submission" date="2017-05" db="EMBL/GenBank/DDBJ databases">
        <title>Vagococcus spp. assemblies.</title>
        <authorList>
            <person name="Gulvik C.A."/>
        </authorList>
    </citation>
    <scope>NUCLEOTIDE SEQUENCE [LARGE SCALE GENOMIC DNA]</scope>
    <source>
        <strain evidence="3 4">SS1995</strain>
    </source>
</reference>
<dbReference type="Pfam" id="PF00561">
    <property type="entry name" value="Abhydrolase_1"/>
    <property type="match status" value="1"/>
</dbReference>
<keyword evidence="4" id="KW-1185">Reference proteome</keyword>
<dbReference type="PANTHER" id="PTHR43798:SF31">
    <property type="entry name" value="AB HYDROLASE SUPERFAMILY PROTEIN YCLE"/>
    <property type="match status" value="1"/>
</dbReference>
<dbReference type="EMBL" id="NGJS01000002">
    <property type="protein sequence ID" value="RSU00045.1"/>
    <property type="molecule type" value="Genomic_DNA"/>
</dbReference>
<dbReference type="GO" id="GO:0016020">
    <property type="term" value="C:membrane"/>
    <property type="evidence" value="ECO:0007669"/>
    <property type="project" value="TreeGrafter"/>
</dbReference>
<protein>
    <recommendedName>
        <fullName evidence="2">AB hydrolase-1 domain-containing protein</fullName>
    </recommendedName>
</protein>
<organism evidence="3 4">
    <name type="scientific">Vagococcus vulneris</name>
    <dbReference type="NCBI Taxonomy" id="1977869"/>
    <lineage>
        <taxon>Bacteria</taxon>
        <taxon>Bacillati</taxon>
        <taxon>Bacillota</taxon>
        <taxon>Bacilli</taxon>
        <taxon>Lactobacillales</taxon>
        <taxon>Enterococcaceae</taxon>
        <taxon>Vagococcus</taxon>
    </lineage>
</organism>
<dbReference type="GO" id="GO:0016787">
    <property type="term" value="F:hydrolase activity"/>
    <property type="evidence" value="ECO:0007669"/>
    <property type="project" value="UniProtKB-KW"/>
</dbReference>
<dbReference type="Gene3D" id="3.40.50.1820">
    <property type="entry name" value="alpha/beta hydrolase"/>
    <property type="match status" value="1"/>
</dbReference>
<feature type="domain" description="AB hydrolase-1" evidence="2">
    <location>
        <begin position="24"/>
        <end position="131"/>
    </location>
</feature>
<evidence type="ECO:0000256" key="1">
    <source>
        <dbReference type="ARBA" id="ARBA00022801"/>
    </source>
</evidence>
<evidence type="ECO:0000313" key="4">
    <source>
        <dbReference type="Proteomes" id="UP000287857"/>
    </source>
</evidence>
<dbReference type="InterPro" id="IPR029058">
    <property type="entry name" value="AB_hydrolase_fold"/>
</dbReference>
<dbReference type="RefSeq" id="WP_125982996.1">
    <property type="nucleotide sequence ID" value="NZ_NGJS01000002.1"/>
</dbReference>
<proteinExistence type="predicted"/>
<accession>A0A430A0W1</accession>
<dbReference type="AlphaFoldDB" id="A0A430A0W1"/>